<dbReference type="InterPro" id="IPR012341">
    <property type="entry name" value="6hp_glycosidase-like_sf"/>
</dbReference>
<dbReference type="GO" id="GO:0005509">
    <property type="term" value="F:calcium ion binding"/>
    <property type="evidence" value="ECO:0007669"/>
    <property type="project" value="InterPro"/>
</dbReference>
<feature type="active site" evidence="6">
    <location>
        <position position="424"/>
    </location>
</feature>
<feature type="compositionally biased region" description="Polar residues" evidence="10">
    <location>
        <begin position="49"/>
        <end position="59"/>
    </location>
</feature>
<dbReference type="Proteomes" id="UP000076744">
    <property type="component" value="Unassembled WGS sequence"/>
</dbReference>
<evidence type="ECO:0000313" key="12">
    <source>
        <dbReference type="Proteomes" id="UP000076744"/>
    </source>
</evidence>
<evidence type="ECO:0000256" key="7">
    <source>
        <dbReference type="PIRSR" id="PIRSR601382-2"/>
    </source>
</evidence>
<dbReference type="InterPro" id="IPR001382">
    <property type="entry name" value="Glyco_hydro_47"/>
</dbReference>
<feature type="compositionally biased region" description="Polar residues" evidence="10">
    <location>
        <begin position="123"/>
        <end position="143"/>
    </location>
</feature>
<evidence type="ECO:0000313" key="11">
    <source>
        <dbReference type="EMBL" id="OAA73590.1"/>
    </source>
</evidence>
<proteinExistence type="inferred from homology"/>
<dbReference type="SUPFAM" id="SSF48225">
    <property type="entry name" value="Seven-hairpin glycosidases"/>
    <property type="match status" value="1"/>
</dbReference>
<gene>
    <name evidence="11" type="ORF">ISF_00491</name>
</gene>
<feature type="active site" description="Proton donor" evidence="6">
    <location>
        <position position="542"/>
    </location>
</feature>
<comment type="cofactor">
    <cofactor evidence="1 7">
        <name>Ca(2+)</name>
        <dbReference type="ChEBI" id="CHEBI:29108"/>
    </cofactor>
</comment>
<feature type="binding site" evidence="7">
    <location>
        <position position="718"/>
    </location>
    <ligand>
        <name>Ca(2+)</name>
        <dbReference type="ChEBI" id="CHEBI:29108"/>
    </ligand>
</feature>
<evidence type="ECO:0000256" key="5">
    <source>
        <dbReference type="ARBA" id="ARBA00023157"/>
    </source>
</evidence>
<comment type="pathway">
    <text evidence="2">Protein modification; protein glycosylation.</text>
</comment>
<accession>A0A168EAU1</accession>
<comment type="caution">
    <text evidence="11">The sequence shown here is derived from an EMBL/GenBank/DDBJ whole genome shotgun (WGS) entry which is preliminary data.</text>
</comment>
<evidence type="ECO:0000256" key="9">
    <source>
        <dbReference type="RuleBase" id="RU361193"/>
    </source>
</evidence>
<feature type="active site" evidence="6">
    <location>
        <position position="632"/>
    </location>
</feature>
<dbReference type="GO" id="GO:0036503">
    <property type="term" value="P:ERAD pathway"/>
    <property type="evidence" value="ECO:0007669"/>
    <property type="project" value="UniProtKB-ARBA"/>
</dbReference>
<keyword evidence="7" id="KW-0479">Metal-binding</keyword>
<comment type="similarity">
    <text evidence="3 9">Belongs to the glycosyl hydrolase 47 family.</text>
</comment>
<dbReference type="GO" id="GO:0016020">
    <property type="term" value="C:membrane"/>
    <property type="evidence" value="ECO:0007669"/>
    <property type="project" value="InterPro"/>
</dbReference>
<dbReference type="AlphaFoldDB" id="A0A168EAU1"/>
<keyword evidence="12" id="KW-1185">Reference proteome</keyword>
<keyword evidence="4 9" id="KW-0378">Hydrolase</keyword>
<dbReference type="STRING" id="1081104.A0A168EAU1"/>
<dbReference type="GO" id="GO:0005783">
    <property type="term" value="C:endoplasmic reticulum"/>
    <property type="evidence" value="ECO:0007669"/>
    <property type="project" value="TreeGrafter"/>
</dbReference>
<protein>
    <recommendedName>
        <fullName evidence="9">alpha-1,2-Mannosidase</fullName>
        <ecNumber evidence="9">3.2.1.-</ecNumber>
    </recommendedName>
</protein>
<feature type="disulfide bond" evidence="8">
    <location>
        <begin position="499"/>
        <end position="528"/>
    </location>
</feature>
<evidence type="ECO:0000256" key="3">
    <source>
        <dbReference type="ARBA" id="ARBA00007658"/>
    </source>
</evidence>
<dbReference type="OrthoDB" id="8118055at2759"/>
<dbReference type="PRINTS" id="PR00747">
    <property type="entry name" value="GLYHDRLASE47"/>
</dbReference>
<feature type="active site" description="Proton donor" evidence="6">
    <location>
        <position position="278"/>
    </location>
</feature>
<name>A0A168EAU1_CORFA</name>
<keyword evidence="7" id="KW-0106">Calcium</keyword>
<dbReference type="UniPathway" id="UPA00378"/>
<dbReference type="InterPro" id="IPR050749">
    <property type="entry name" value="Glycosyl_Hydrolase_47"/>
</dbReference>
<evidence type="ECO:0000256" key="8">
    <source>
        <dbReference type="PIRSR" id="PIRSR601382-3"/>
    </source>
</evidence>
<evidence type="ECO:0000256" key="1">
    <source>
        <dbReference type="ARBA" id="ARBA00001913"/>
    </source>
</evidence>
<dbReference type="PANTHER" id="PTHR11742:SF103">
    <property type="entry name" value="ENDOPLASMIC RETICULUM MANNOSIDASE MNL2-RELATED"/>
    <property type="match status" value="1"/>
</dbReference>
<dbReference type="PANTHER" id="PTHR11742">
    <property type="entry name" value="MANNOSYL-OLIGOSACCHARIDE ALPHA-1,2-MANNOSIDASE-RELATED"/>
    <property type="match status" value="1"/>
</dbReference>
<dbReference type="GeneID" id="30016783"/>
<feature type="region of interest" description="Disordered" evidence="10">
    <location>
        <begin position="33"/>
        <end position="145"/>
    </location>
</feature>
<evidence type="ECO:0000256" key="6">
    <source>
        <dbReference type="PIRSR" id="PIRSR601382-1"/>
    </source>
</evidence>
<dbReference type="EC" id="3.2.1.-" evidence="9"/>
<sequence>MLRRRYKGYIIVAFFLLCLVYILQRSWDAAPTRLPDARTPPKSPVHQGLDTTAPQQQADSRLPAQDNGQKPILGAEKPPVAAESVSKKGASSPTQKPKVVTPAESPVPKSSTNPAPKVKETTADLSSETPATTKSVAAPSSSKTRIHWRSFTQDFPVPTESVVPVPTGKPKPIPQIQYNFKVESAADKAKREARLSKVKASISKSWNSYRKHAWMHDELRPISGSFKDPFCGWAATLVDSLDTLWIAGLKDEFDDAVKNGVAKIDFTFSEKGDIPVFETTIRYLGGLLSAFDVSGGHKGEYSVLLDKAVELAEVLFGVFDTPNRMPVLYYRWQPQYVSGEHKAGFVGVAELATLSMEFTRLAQLTKEDKYYDAIDRITNALIKFQADGKAAIPGLFPENLDASGESLVPSSSYSQSFSMGGSQDSAYEYFPKEYLLLGGLEPKYKKLHEDTIDAVDEWLMYRPMINDTEWDLYFSAKIRTQGDPGHDLDVEYESTHLTCFIGGMYGLGAKIFDRPKDLETAKRLTDGCVWAYHKTPSGLMPEASLMMPCPSLERCEFDRTKWYESLDSSKSYRDQQISEWELQYGSVAKSGDSSVPERPQSHEEYVHDYVTATGLPAGFSRVLYKSYILRPEAIESVWYMYRITGDPTWMDKGWAMYEATIAATDTDLASTAVSDVMVKKPPMDDSMESFWLAETLKYYYLLYAGPDVISLDEWVLNTEAHPFRRPT</sequence>
<dbReference type="GO" id="GO:0005975">
    <property type="term" value="P:carbohydrate metabolic process"/>
    <property type="evidence" value="ECO:0007669"/>
    <property type="project" value="InterPro"/>
</dbReference>
<organism evidence="11 12">
    <name type="scientific">Cordyceps fumosorosea (strain ARSEF 2679)</name>
    <name type="common">Isaria fumosorosea</name>
    <dbReference type="NCBI Taxonomy" id="1081104"/>
    <lineage>
        <taxon>Eukaryota</taxon>
        <taxon>Fungi</taxon>
        <taxon>Dikarya</taxon>
        <taxon>Ascomycota</taxon>
        <taxon>Pezizomycotina</taxon>
        <taxon>Sordariomycetes</taxon>
        <taxon>Hypocreomycetidae</taxon>
        <taxon>Hypocreales</taxon>
        <taxon>Cordycipitaceae</taxon>
        <taxon>Cordyceps</taxon>
    </lineage>
</organism>
<dbReference type="Gene3D" id="1.50.10.10">
    <property type="match status" value="1"/>
</dbReference>
<reference evidence="11 12" key="1">
    <citation type="journal article" date="2016" name="Genome Biol. Evol.">
        <title>Divergent and convergent evolution of fungal pathogenicity.</title>
        <authorList>
            <person name="Shang Y."/>
            <person name="Xiao G."/>
            <person name="Zheng P."/>
            <person name="Cen K."/>
            <person name="Zhan S."/>
            <person name="Wang C."/>
        </authorList>
    </citation>
    <scope>NUCLEOTIDE SEQUENCE [LARGE SCALE GENOMIC DNA]</scope>
    <source>
        <strain evidence="11 12">ARSEF 2679</strain>
    </source>
</reference>
<evidence type="ECO:0000256" key="4">
    <source>
        <dbReference type="ARBA" id="ARBA00022801"/>
    </source>
</evidence>
<dbReference type="Pfam" id="PF01532">
    <property type="entry name" value="Glyco_hydro_47"/>
    <property type="match status" value="1"/>
</dbReference>
<keyword evidence="9" id="KW-0326">Glycosidase</keyword>
<keyword evidence="5 8" id="KW-1015">Disulfide bond</keyword>
<evidence type="ECO:0000256" key="10">
    <source>
        <dbReference type="SAM" id="MobiDB-lite"/>
    </source>
</evidence>
<dbReference type="InterPro" id="IPR036026">
    <property type="entry name" value="Seven-hairpin_glycosidases"/>
</dbReference>
<dbReference type="GO" id="GO:0004571">
    <property type="term" value="F:mannosyl-oligosaccharide 1,2-alpha-mannosidase activity"/>
    <property type="evidence" value="ECO:0007669"/>
    <property type="project" value="InterPro"/>
</dbReference>
<dbReference type="RefSeq" id="XP_018708548.1">
    <property type="nucleotide sequence ID" value="XM_018844098.1"/>
</dbReference>
<dbReference type="EMBL" id="AZHB01000001">
    <property type="protein sequence ID" value="OAA73590.1"/>
    <property type="molecule type" value="Genomic_DNA"/>
</dbReference>
<evidence type="ECO:0000256" key="2">
    <source>
        <dbReference type="ARBA" id="ARBA00004922"/>
    </source>
</evidence>